<dbReference type="Pfam" id="PF00485">
    <property type="entry name" value="PRK"/>
    <property type="match status" value="1"/>
</dbReference>
<dbReference type="GO" id="GO:0005524">
    <property type="term" value="F:ATP binding"/>
    <property type="evidence" value="ECO:0007669"/>
    <property type="project" value="InterPro"/>
</dbReference>
<dbReference type="SUPFAM" id="SSF55154">
    <property type="entry name" value="CYTH-like phosphatases"/>
    <property type="match status" value="1"/>
</dbReference>
<organism evidence="3 4">
    <name type="scientific">Cymbomonas tetramitiformis</name>
    <dbReference type="NCBI Taxonomy" id="36881"/>
    <lineage>
        <taxon>Eukaryota</taxon>
        <taxon>Viridiplantae</taxon>
        <taxon>Chlorophyta</taxon>
        <taxon>Pyramimonadophyceae</taxon>
        <taxon>Pyramimonadales</taxon>
        <taxon>Pyramimonadaceae</taxon>
        <taxon>Cymbomonas</taxon>
    </lineage>
</organism>
<proteinExistence type="predicted"/>
<dbReference type="InterPro" id="IPR006083">
    <property type="entry name" value="PRK/URK"/>
</dbReference>
<feature type="region of interest" description="Disordered" evidence="1">
    <location>
        <begin position="508"/>
        <end position="554"/>
    </location>
</feature>
<reference evidence="3 4" key="1">
    <citation type="journal article" date="2015" name="Genome Biol. Evol.">
        <title>Comparative Genomics of a Bacterivorous Green Alga Reveals Evolutionary Causalities and Consequences of Phago-Mixotrophic Mode of Nutrition.</title>
        <authorList>
            <person name="Burns J.A."/>
            <person name="Paasch A."/>
            <person name="Narechania A."/>
            <person name="Kim E."/>
        </authorList>
    </citation>
    <scope>NUCLEOTIDE SEQUENCE [LARGE SCALE GENOMIC DNA]</scope>
    <source>
        <strain evidence="3 4">PLY_AMNH</strain>
    </source>
</reference>
<dbReference type="InterPro" id="IPR033469">
    <property type="entry name" value="CYTH-like_dom_sf"/>
</dbReference>
<dbReference type="InterPro" id="IPR027417">
    <property type="entry name" value="P-loop_NTPase"/>
</dbReference>
<evidence type="ECO:0000259" key="2">
    <source>
        <dbReference type="PROSITE" id="PS51707"/>
    </source>
</evidence>
<sequence>MSFRASKLGKFPRNESFESSNKLRAKMEDPAKPELLSDDKGLYAVIRKIQELKKHAYHGPDHGHAVLVAVAGPSGVGKTYFVKRIAGIIPSVCISLDQYVNTNSEQSKSADDPTNFDYDLLFQNLSGLKYGQDVWAPRYNFKTNQRDGFYKILSKNSKVVVVEGTFVLNERVRHLFDLRVGVSGGVHSDLVKRIMRDTQTTSAMRDKNSSEIIARISETVFPMYNEYFKPQLDSVHIHVRNDSSPFSGFLTNATYTLKSCKEVPTKEVEAYLATIGDGKWDHHASIETGDIYLLPPGEDQETCRNWIRMRLRHGSYSLVFEEYISDGPMLISPSMSFEVSLQVLQGLMTLGYVVGATIKRVSHVYVTSKAVSSSSKRLSIKYDDIGVLGRSFIQIESKDRLAVEEAGRALQMEGTFVPQSYIELVPTLSPDVIEPCLGDAEAMRGRSGRASSSAPILLPGWSMCILKVAGSCVSCLPWELQLERLNREWVHDVQELNKLAKENPEIVFSPPSRVGLPSYDKRKGRGDGGKDGEKDGDLSCDDAASFGVGIRVER</sequence>
<dbReference type="SUPFAM" id="SSF52540">
    <property type="entry name" value="P-loop containing nucleoside triphosphate hydrolases"/>
    <property type="match status" value="1"/>
</dbReference>
<gene>
    <name evidence="3" type="ORF">CYMTET_44057</name>
</gene>
<dbReference type="InterPro" id="IPR023577">
    <property type="entry name" value="CYTH_domain"/>
</dbReference>
<comment type="caution">
    <text evidence="3">The sequence shown here is derived from an EMBL/GenBank/DDBJ whole genome shotgun (WGS) entry which is preliminary data.</text>
</comment>
<feature type="domain" description="CYTH" evidence="2">
    <location>
        <begin position="252"/>
        <end position="427"/>
    </location>
</feature>
<dbReference type="PANTHER" id="PTHR10285">
    <property type="entry name" value="URIDINE KINASE"/>
    <property type="match status" value="1"/>
</dbReference>
<name>A0AAE0C2V9_9CHLO</name>
<dbReference type="GO" id="GO:0016462">
    <property type="term" value="F:pyrophosphatase activity"/>
    <property type="evidence" value="ECO:0007669"/>
    <property type="project" value="UniProtKB-ARBA"/>
</dbReference>
<feature type="region of interest" description="Disordered" evidence="1">
    <location>
        <begin position="1"/>
        <end position="31"/>
    </location>
</feature>
<protein>
    <recommendedName>
        <fullName evidence="2">CYTH domain-containing protein</fullName>
    </recommendedName>
</protein>
<feature type="compositionally biased region" description="Basic and acidic residues" evidence="1">
    <location>
        <begin position="519"/>
        <end position="537"/>
    </location>
</feature>
<accession>A0AAE0C2V9</accession>
<dbReference type="Pfam" id="PF01928">
    <property type="entry name" value="CYTH"/>
    <property type="match status" value="1"/>
</dbReference>
<dbReference type="EMBL" id="LGRX02029853">
    <property type="protein sequence ID" value="KAK3246405.1"/>
    <property type="molecule type" value="Genomic_DNA"/>
</dbReference>
<dbReference type="PROSITE" id="PS51707">
    <property type="entry name" value="CYTH"/>
    <property type="match status" value="1"/>
</dbReference>
<keyword evidence="4" id="KW-1185">Reference proteome</keyword>
<evidence type="ECO:0000313" key="3">
    <source>
        <dbReference type="EMBL" id="KAK3246405.1"/>
    </source>
</evidence>
<dbReference type="GO" id="GO:0016301">
    <property type="term" value="F:kinase activity"/>
    <property type="evidence" value="ECO:0007669"/>
    <property type="project" value="InterPro"/>
</dbReference>
<dbReference type="Proteomes" id="UP001190700">
    <property type="component" value="Unassembled WGS sequence"/>
</dbReference>
<evidence type="ECO:0000313" key="4">
    <source>
        <dbReference type="Proteomes" id="UP001190700"/>
    </source>
</evidence>
<evidence type="ECO:0000256" key="1">
    <source>
        <dbReference type="SAM" id="MobiDB-lite"/>
    </source>
</evidence>
<dbReference type="AlphaFoldDB" id="A0AAE0C2V9"/>
<dbReference type="Gene3D" id="3.40.50.300">
    <property type="entry name" value="P-loop containing nucleotide triphosphate hydrolases"/>
    <property type="match status" value="1"/>
</dbReference>